<evidence type="ECO:0000313" key="1">
    <source>
        <dbReference type="EMBL" id="MBX36634.1"/>
    </source>
</evidence>
<proteinExistence type="predicted"/>
<name>A0A2P2N2D9_RHIMU</name>
<dbReference type="AlphaFoldDB" id="A0A2P2N2D9"/>
<reference evidence="1" key="1">
    <citation type="submission" date="2018-02" db="EMBL/GenBank/DDBJ databases">
        <title>Rhizophora mucronata_Transcriptome.</title>
        <authorList>
            <person name="Meera S.P."/>
            <person name="Sreeshan A."/>
            <person name="Augustine A."/>
        </authorList>
    </citation>
    <scope>NUCLEOTIDE SEQUENCE</scope>
    <source>
        <tissue evidence="1">Leaf</tissue>
    </source>
</reference>
<sequence length="32" mass="3712">MALKVEISSRLEANSRLYIGLRDRDLVEYFPG</sequence>
<organism evidence="1">
    <name type="scientific">Rhizophora mucronata</name>
    <name type="common">Asiatic mangrove</name>
    <dbReference type="NCBI Taxonomy" id="61149"/>
    <lineage>
        <taxon>Eukaryota</taxon>
        <taxon>Viridiplantae</taxon>
        <taxon>Streptophyta</taxon>
        <taxon>Embryophyta</taxon>
        <taxon>Tracheophyta</taxon>
        <taxon>Spermatophyta</taxon>
        <taxon>Magnoliopsida</taxon>
        <taxon>eudicotyledons</taxon>
        <taxon>Gunneridae</taxon>
        <taxon>Pentapetalae</taxon>
        <taxon>rosids</taxon>
        <taxon>fabids</taxon>
        <taxon>Malpighiales</taxon>
        <taxon>Rhizophoraceae</taxon>
        <taxon>Rhizophora</taxon>
    </lineage>
</organism>
<protein>
    <submittedName>
        <fullName evidence="1">Uncharacterized protein</fullName>
    </submittedName>
</protein>
<accession>A0A2P2N2D9</accession>
<dbReference type="EMBL" id="GGEC01056150">
    <property type="protein sequence ID" value="MBX36634.1"/>
    <property type="molecule type" value="Transcribed_RNA"/>
</dbReference>